<dbReference type="PANTHER" id="PTHR43289:SF34">
    <property type="entry name" value="SERINE_THREONINE-PROTEIN KINASE YBDM-RELATED"/>
    <property type="match status" value="1"/>
</dbReference>
<dbReference type="Proteomes" id="UP001254759">
    <property type="component" value="Unassembled WGS sequence"/>
</dbReference>
<dbReference type="EC" id="2.7.11.1" evidence="8"/>
<dbReference type="SMART" id="SM00220">
    <property type="entry name" value="S_TKc"/>
    <property type="match status" value="1"/>
</dbReference>
<evidence type="ECO:0000313" key="9">
    <source>
        <dbReference type="Proteomes" id="UP001254759"/>
    </source>
</evidence>
<dbReference type="Pfam" id="PF13424">
    <property type="entry name" value="TPR_12"/>
    <property type="match status" value="2"/>
</dbReference>
<protein>
    <submittedName>
        <fullName evidence="8">Serine/threonine-protein kinase</fullName>
        <ecNumber evidence="8">2.7.11.1</ecNumber>
    </submittedName>
</protein>
<evidence type="ECO:0000256" key="2">
    <source>
        <dbReference type="ARBA" id="ARBA00022741"/>
    </source>
</evidence>
<dbReference type="Gene3D" id="3.30.200.20">
    <property type="entry name" value="Phosphorylase Kinase, domain 1"/>
    <property type="match status" value="1"/>
</dbReference>
<dbReference type="InterPro" id="IPR017441">
    <property type="entry name" value="Protein_kinase_ATP_BS"/>
</dbReference>
<feature type="transmembrane region" description="Helical" evidence="6">
    <location>
        <begin position="384"/>
        <end position="405"/>
    </location>
</feature>
<dbReference type="PROSITE" id="PS00107">
    <property type="entry name" value="PROTEIN_KINASE_ATP"/>
    <property type="match status" value="1"/>
</dbReference>
<accession>A0ABU1RT03</accession>
<evidence type="ECO:0000256" key="6">
    <source>
        <dbReference type="SAM" id="Phobius"/>
    </source>
</evidence>
<dbReference type="Gene3D" id="1.25.40.10">
    <property type="entry name" value="Tetratricopeptide repeat domain"/>
    <property type="match status" value="2"/>
</dbReference>
<dbReference type="Pfam" id="PF00069">
    <property type="entry name" value="Pkinase"/>
    <property type="match status" value="1"/>
</dbReference>
<dbReference type="EMBL" id="JAVDTT010000002">
    <property type="protein sequence ID" value="MDR6841908.1"/>
    <property type="molecule type" value="Genomic_DNA"/>
</dbReference>
<comment type="caution">
    <text evidence="8">The sequence shown here is derived from an EMBL/GenBank/DDBJ whole genome shotgun (WGS) entry which is preliminary data.</text>
</comment>
<evidence type="ECO:0000256" key="4">
    <source>
        <dbReference type="ARBA" id="ARBA00022840"/>
    </source>
</evidence>
<proteinExistence type="predicted"/>
<dbReference type="InterPro" id="IPR011990">
    <property type="entry name" value="TPR-like_helical_dom_sf"/>
</dbReference>
<evidence type="ECO:0000256" key="3">
    <source>
        <dbReference type="ARBA" id="ARBA00022777"/>
    </source>
</evidence>
<keyword evidence="4 5" id="KW-0067">ATP-binding</keyword>
<dbReference type="InterPro" id="IPR011009">
    <property type="entry name" value="Kinase-like_dom_sf"/>
</dbReference>
<evidence type="ECO:0000259" key="7">
    <source>
        <dbReference type="PROSITE" id="PS50011"/>
    </source>
</evidence>
<dbReference type="InterPro" id="IPR000719">
    <property type="entry name" value="Prot_kinase_dom"/>
</dbReference>
<dbReference type="InterPro" id="IPR008271">
    <property type="entry name" value="Ser/Thr_kinase_AS"/>
</dbReference>
<reference evidence="8 9" key="1">
    <citation type="submission" date="2023-07" db="EMBL/GenBank/DDBJ databases">
        <title>Sorghum-associated microbial communities from plants grown in Nebraska, USA.</title>
        <authorList>
            <person name="Schachtman D."/>
        </authorList>
    </citation>
    <scope>NUCLEOTIDE SEQUENCE [LARGE SCALE GENOMIC DNA]</scope>
    <source>
        <strain evidence="8 9">BE107</strain>
    </source>
</reference>
<evidence type="ECO:0000256" key="1">
    <source>
        <dbReference type="ARBA" id="ARBA00022679"/>
    </source>
</evidence>
<evidence type="ECO:0000256" key="5">
    <source>
        <dbReference type="PROSITE-ProRule" id="PRU10141"/>
    </source>
</evidence>
<organism evidence="8 9">
    <name type="scientific">Pseudoxanthomonas sacheonensis</name>
    <dbReference type="NCBI Taxonomy" id="443615"/>
    <lineage>
        <taxon>Bacteria</taxon>
        <taxon>Pseudomonadati</taxon>
        <taxon>Pseudomonadota</taxon>
        <taxon>Gammaproteobacteria</taxon>
        <taxon>Lysobacterales</taxon>
        <taxon>Lysobacteraceae</taxon>
        <taxon>Pseudoxanthomonas</taxon>
    </lineage>
</organism>
<keyword evidence="1 8" id="KW-0808">Transferase</keyword>
<feature type="domain" description="Protein kinase" evidence="7">
    <location>
        <begin position="76"/>
        <end position="365"/>
    </location>
</feature>
<dbReference type="PANTHER" id="PTHR43289">
    <property type="entry name" value="MITOGEN-ACTIVATED PROTEIN KINASE KINASE KINASE 20-RELATED"/>
    <property type="match status" value="1"/>
</dbReference>
<dbReference type="SUPFAM" id="SSF48452">
    <property type="entry name" value="TPR-like"/>
    <property type="match status" value="2"/>
</dbReference>
<evidence type="ECO:0000313" key="8">
    <source>
        <dbReference type="EMBL" id="MDR6841908.1"/>
    </source>
</evidence>
<keyword evidence="9" id="KW-1185">Reference proteome</keyword>
<keyword evidence="3 8" id="KW-0418">Kinase</keyword>
<name>A0ABU1RT03_9GAMM</name>
<gene>
    <name evidence="8" type="ORF">J2W94_002193</name>
</gene>
<keyword evidence="6" id="KW-1133">Transmembrane helix</keyword>
<sequence>MDAERWQRLSPLLDVLLELGAGARAAQLQILRAQEPELADDLEKLLALEDDSGDFMAEPLLDKPGQPQTGTLVGPYRMESVLGEGGMGMVWLASRADGLYERKVALKLLRPGLADPNLRLRFSREREILARLAHPNIARLLDAGIGSEGQPYLALEYVQGIPITDYCQAHGLSVDTRLKLFLQVCDAVSHAHANLIVHRDLKPSNILVTPTGEVRLLDFGIAKLLDDNEPAPVHPRTEVRSFTLHYAAPEQVRGELVTTMTDVYSLGVVLYELLAGTKPYRLRRQTDAEWEQAILAVEPLKPSLASQRSTDGGPVHNARRQARRLSGDLDNIALKALAKLPEHRYASVEALSQDLQRHLQGRPVLARPQSVSYRLNKYVSRHRWGLAVGALITSVLVLALAASVWQSRQAMRETARAQAMQDFVIGLFDNAGVAQQGNIFDARKLLLAGERRGERELADQPLARAELLGVIARLRIGLGDYQEALTLLERQGVLLEQTDSASAGLRLEAVTQHGRTLRLLDRTKECLQVMAPFESLVPGIRAQPAQQADFLSQYGRCRRLMGERQTAQQLYERSLALRRELKDETGVAENLYDLALIDNDLGRTDDALAGYDAALKHLRKHVGVRNALAVEVEVSRGRLFRAKGNTDLARASFRQALAIAEEVHGPQHPVTLTIRRLLVAIQVDQEYYVAAEQQIEPLYLMTLNALGPNHRETGLALNTRGVIAFELGRTDQAIADVAEAVRIWRGAAGSQNLNGGLFNYGMVLHGAGREDEALKALLESRELRAKQYGASDSSVGEADRMIGEVLASQGKLDQASVYFDRAVKLTRVGLGPEHPRTLFAQLSMARHQARIGQSAAALKALQALAMHPGTDSEIPKLHWSARAYAAEIRCRDGERERARRDLDALVDELRSARPDGGVITREALAIRAACQ</sequence>
<dbReference type="PROSITE" id="PS50011">
    <property type="entry name" value="PROTEIN_KINASE_DOM"/>
    <property type="match status" value="1"/>
</dbReference>
<dbReference type="SMART" id="SM00028">
    <property type="entry name" value="TPR"/>
    <property type="match status" value="7"/>
</dbReference>
<keyword evidence="6" id="KW-0812">Transmembrane</keyword>
<keyword evidence="6" id="KW-0472">Membrane</keyword>
<dbReference type="InterPro" id="IPR019734">
    <property type="entry name" value="TPR_rpt"/>
</dbReference>
<dbReference type="PROSITE" id="PS00108">
    <property type="entry name" value="PROTEIN_KINASE_ST"/>
    <property type="match status" value="1"/>
</dbReference>
<keyword evidence="2 5" id="KW-0547">Nucleotide-binding</keyword>
<feature type="binding site" evidence="5">
    <location>
        <position position="107"/>
    </location>
    <ligand>
        <name>ATP</name>
        <dbReference type="ChEBI" id="CHEBI:30616"/>
    </ligand>
</feature>
<dbReference type="RefSeq" id="WP_310093127.1">
    <property type="nucleotide sequence ID" value="NZ_JAVDTT010000002.1"/>
</dbReference>
<dbReference type="Gene3D" id="1.10.510.10">
    <property type="entry name" value="Transferase(Phosphotransferase) domain 1"/>
    <property type="match status" value="1"/>
</dbReference>
<dbReference type="GO" id="GO:0004674">
    <property type="term" value="F:protein serine/threonine kinase activity"/>
    <property type="evidence" value="ECO:0007669"/>
    <property type="project" value="UniProtKB-EC"/>
</dbReference>
<dbReference type="CDD" id="cd14014">
    <property type="entry name" value="STKc_PknB_like"/>
    <property type="match status" value="1"/>
</dbReference>
<dbReference type="SUPFAM" id="SSF56112">
    <property type="entry name" value="Protein kinase-like (PK-like)"/>
    <property type="match status" value="1"/>
</dbReference>